<protein>
    <recommendedName>
        <fullName evidence="4">Protein PRD1</fullName>
    </recommendedName>
</protein>
<gene>
    <name evidence="2" type="ORF">Cgig2_016438</name>
</gene>
<reference evidence="2" key="1">
    <citation type="submission" date="2022-04" db="EMBL/GenBank/DDBJ databases">
        <title>Carnegiea gigantea Genome sequencing and assembly v2.</title>
        <authorList>
            <person name="Copetti D."/>
            <person name="Sanderson M.J."/>
            <person name="Burquez A."/>
            <person name="Wojciechowski M.F."/>
        </authorList>
    </citation>
    <scope>NUCLEOTIDE SEQUENCE</scope>
    <source>
        <strain evidence="2">SGP5-SGP5p</strain>
        <tissue evidence="2">Aerial part</tissue>
    </source>
</reference>
<proteinExistence type="predicted"/>
<dbReference type="InterPro" id="IPR011989">
    <property type="entry name" value="ARM-like"/>
</dbReference>
<sequence length="1304" mass="144089">MYQYHHYEHPNPEPSSPSPSPSSSTSCSQGHRSSLILSTEEGGRICLLCFSNLISNPNSPSFHVSYALSQLSHAVSQPNFLRQLLSFHFHVILSPLVLSISSFNDDQVAQQAIDLISQLCDAGGFDVSGQFVARIADSLSSGGLAWSHCQLYSLHCLGFLLSHHTDGYTCIKDKAALVYNLVMGLQLPSEEIKGEIMFVLYRLCLLLSLPKDEDGADVLLKYSPVLLYLSLDTLMKTQRDDVRLNCIALLKALGERGFLSDAFSSEFNMLDSCEANTDMQTTDGETNGTSLTRLFAEAIKSPLLSADTQVQVAALEFVFHCLSQGDCSGKQIEVLVEENLADYIFEILRLSEQKDQVFSSCLQVLDVLSTAEHSFKQRLAIGFTTLVSVLPLVAEVPLHPLQPQMLKLVLNGISTFPGVVSVKLIEEISNALAQMLKRHTAGMGMLSETFVAVCSIFVVLAKSPSSAGASALMPALQEASRHAVLASLSIYDREPSQLLHSLYLLKEAYAFGHQSNCFDSGTGIQLRHSVLQVCQKHLLPWFVTAVNEMEEESILGILEILHLILSHGHDNQVLELTQSVLSLSWFHLSFQCLGLYPTERMKLRVYVLLGSIVDNFLGDGSGQPIRAAASSLPADPVDLLFLLGQKGTNRSELSSCQTAVLQILYVSSFYDELLADKQLVLASVEQYILANSSHLCCGAENLIITAPLLNLYGLYRGFAELSYQICYSPEAEKIFFHLVTEQDWDISSFDIHLSSLKWLFQQERISISLSSQILKLCRKWCSNGTQMNCQIPNFQYIAQLTATGDNLLPKVMISLLEHLVGEEMMTDDLVSLFHFISSIIHNFPDASDQLCLHGIGNAVQILCSNLLSSLSLENRVIISRFIFIILSSAQAQTLRDDEAWLAIIMKFLDAFTSTMTANGWTEEHFLVVGVLSLVLHHSTQGALIEASRFICLNSSLASLIQAAIDELSTNGSTSSELTEGTNTEQALVLLLLFYHFNLRSSLQVVLPGTIDWPNFLKQPKGTCTCPSMGILCQDLCKLIHWGSPLIKLVASYCLLELLTGVSDPRRRQQSNLRCPVRHLRSVVAVLEGMVFDTDMRISMNSCLCLSMILGWETPGVDHTSLVRSNGWCRMIMEELAVSLAAPCPVSKSLMNHHRPAVHIARALLKSKITPPWMKSVFDEVRVSGIIENLSPNNVSAEAILLCQELLQSAFLKPAQIATLKQILQACRRRVCMGSSEDESMGDQTRKLIAVSGDLAEVCDFLLELMLSKSQPDIDSSGSHMTNHRLAEEIDLFFRLLAENENLTQ</sequence>
<dbReference type="InterPro" id="IPR016024">
    <property type="entry name" value="ARM-type_fold"/>
</dbReference>
<name>A0A9Q1QCW1_9CARY</name>
<dbReference type="Gene3D" id="1.25.10.10">
    <property type="entry name" value="Leucine-rich Repeat Variant"/>
    <property type="match status" value="1"/>
</dbReference>
<evidence type="ECO:0000256" key="1">
    <source>
        <dbReference type="SAM" id="MobiDB-lite"/>
    </source>
</evidence>
<keyword evidence="3" id="KW-1185">Reference proteome</keyword>
<dbReference type="GO" id="GO:0042138">
    <property type="term" value="P:meiotic DNA double-strand break formation"/>
    <property type="evidence" value="ECO:0007669"/>
    <property type="project" value="InterPro"/>
</dbReference>
<dbReference type="EMBL" id="JAKOGI010000317">
    <property type="protein sequence ID" value="KAJ8437084.1"/>
    <property type="molecule type" value="Genomic_DNA"/>
</dbReference>
<dbReference type="InterPro" id="IPR044968">
    <property type="entry name" value="PRD1"/>
</dbReference>
<evidence type="ECO:0008006" key="4">
    <source>
        <dbReference type="Google" id="ProtNLM"/>
    </source>
</evidence>
<organism evidence="2 3">
    <name type="scientific">Carnegiea gigantea</name>
    <dbReference type="NCBI Taxonomy" id="171969"/>
    <lineage>
        <taxon>Eukaryota</taxon>
        <taxon>Viridiplantae</taxon>
        <taxon>Streptophyta</taxon>
        <taxon>Embryophyta</taxon>
        <taxon>Tracheophyta</taxon>
        <taxon>Spermatophyta</taxon>
        <taxon>Magnoliopsida</taxon>
        <taxon>eudicotyledons</taxon>
        <taxon>Gunneridae</taxon>
        <taxon>Pentapetalae</taxon>
        <taxon>Caryophyllales</taxon>
        <taxon>Cactineae</taxon>
        <taxon>Cactaceae</taxon>
        <taxon>Cactoideae</taxon>
        <taxon>Echinocereeae</taxon>
        <taxon>Carnegiea</taxon>
    </lineage>
</organism>
<evidence type="ECO:0000313" key="3">
    <source>
        <dbReference type="Proteomes" id="UP001153076"/>
    </source>
</evidence>
<dbReference type="OrthoDB" id="2019943at2759"/>
<dbReference type="SUPFAM" id="SSF48371">
    <property type="entry name" value="ARM repeat"/>
    <property type="match status" value="1"/>
</dbReference>
<dbReference type="PANTHER" id="PTHR36379:SF1">
    <property type="entry name" value="PUTATIVE RECOMBINATION INITIATION DEFECT 1-RELATED"/>
    <property type="match status" value="1"/>
</dbReference>
<evidence type="ECO:0000313" key="2">
    <source>
        <dbReference type="EMBL" id="KAJ8437084.1"/>
    </source>
</evidence>
<dbReference type="PANTHER" id="PTHR36379">
    <property type="entry name" value="PROTEIN PRD1"/>
    <property type="match status" value="1"/>
</dbReference>
<comment type="caution">
    <text evidence="2">The sequence shown here is derived from an EMBL/GenBank/DDBJ whole genome shotgun (WGS) entry which is preliminary data.</text>
</comment>
<feature type="compositionally biased region" description="Basic and acidic residues" evidence="1">
    <location>
        <begin position="1"/>
        <end position="11"/>
    </location>
</feature>
<accession>A0A9Q1QCW1</accession>
<feature type="region of interest" description="Disordered" evidence="1">
    <location>
        <begin position="1"/>
        <end position="30"/>
    </location>
</feature>
<dbReference type="Proteomes" id="UP001153076">
    <property type="component" value="Unassembled WGS sequence"/>
</dbReference>